<dbReference type="GO" id="GO:0047736">
    <property type="term" value="F:cellobiose epimerase activity"/>
    <property type="evidence" value="ECO:0007669"/>
    <property type="project" value="UniProtKB-EC"/>
</dbReference>
<comment type="similarity">
    <text evidence="1">Belongs to the N-acylglucosamine 2-epimerase family.</text>
</comment>
<dbReference type="SUPFAM" id="SSF48208">
    <property type="entry name" value="Six-hairpin glycosidases"/>
    <property type="match status" value="1"/>
</dbReference>
<accession>A0ABY4RVR6</accession>
<organism evidence="3 4">
    <name type="scientific">Paenibacillus konkukensis</name>
    <dbReference type="NCBI Taxonomy" id="2020716"/>
    <lineage>
        <taxon>Bacteria</taxon>
        <taxon>Bacillati</taxon>
        <taxon>Bacillota</taxon>
        <taxon>Bacilli</taxon>
        <taxon>Bacillales</taxon>
        <taxon>Paenibacillaceae</taxon>
        <taxon>Paenibacillus</taxon>
    </lineage>
</organism>
<evidence type="ECO:0000313" key="3">
    <source>
        <dbReference type="EMBL" id="UQZ85648.1"/>
    </source>
</evidence>
<dbReference type="EMBL" id="CP027059">
    <property type="protein sequence ID" value="UQZ85648.1"/>
    <property type="molecule type" value="Genomic_DNA"/>
</dbReference>
<dbReference type="RefSeq" id="WP_249861259.1">
    <property type="nucleotide sequence ID" value="NZ_CP027059.1"/>
</dbReference>
<dbReference type="Gene3D" id="1.50.10.10">
    <property type="match status" value="1"/>
</dbReference>
<gene>
    <name evidence="3" type="primary">ce</name>
    <name evidence="3" type="ORF">SK3146_04937</name>
</gene>
<dbReference type="InterPro" id="IPR010819">
    <property type="entry name" value="AGE/CE"/>
</dbReference>
<name>A0ABY4RVR6_9BACL</name>
<dbReference type="Proteomes" id="UP001057134">
    <property type="component" value="Chromosome"/>
</dbReference>
<keyword evidence="4" id="KW-1185">Reference proteome</keyword>
<reference evidence="3" key="2">
    <citation type="journal article" date="2021" name="J Anim Sci Technol">
        <title>Complete genome sequence of Paenibacillus konkukensis sp. nov. SK3146 as a potential probiotic strain.</title>
        <authorList>
            <person name="Jung H.I."/>
            <person name="Park S."/>
            <person name="Niu K.M."/>
            <person name="Lee S.W."/>
            <person name="Kothari D."/>
            <person name="Yi K.J."/>
            <person name="Kim S.K."/>
        </authorList>
    </citation>
    <scope>NUCLEOTIDE SEQUENCE</scope>
    <source>
        <strain evidence="3">SK3146</strain>
    </source>
</reference>
<evidence type="ECO:0000313" key="4">
    <source>
        <dbReference type="Proteomes" id="UP001057134"/>
    </source>
</evidence>
<dbReference type="Pfam" id="PF07221">
    <property type="entry name" value="GlcNAc_2-epim"/>
    <property type="match status" value="1"/>
</dbReference>
<sequence>MHEIWGAQTLQAFYQRHLLEDLLPFWSKAVDRRYGGMFTCFTNSGDERISTDKYTWSQGRYIWIWSRIARLIGQGVLPGDASAFRREAEQAADFLRHHVYLDNGNCAFLLTEDGRKKESVPGQGFDTSFYADCFVVLGLAELALLNERNDMIEEALALYDRIHARLSGGRIRSEPYPIPEGLKSHSVHMILLNISGQLTETLAHFRHPACQRVRQDCLAYAESVMNEFLMPDQRIAELLPAEPGEAPSTVLCRHVNPGHTLESMWFVIHAAGLLGQSDLAVRTLPVIRRAFELGWDTEHGGLLRFVDRDGGPPAGQRTGDPYETLIMDTWDSKLWWPHSEALYSTLLAYELAGKAEDKAALKELYLKTHEYVFRTFPQPDRRIGEWIQIRDRAGHPLDKVVALPVKDPFHIIRNVLLIIELYANHSETAGGGVR</sequence>
<keyword evidence="2 3" id="KW-0413">Isomerase</keyword>
<protein>
    <submittedName>
        <fullName evidence="3">Cellobiose 2-epimerase</fullName>
        <ecNumber evidence="3">5.1.3.11</ecNumber>
    </submittedName>
</protein>
<dbReference type="InterPro" id="IPR008928">
    <property type="entry name" value="6-hairpin_glycosidase_sf"/>
</dbReference>
<dbReference type="PANTHER" id="PTHR15108">
    <property type="entry name" value="N-ACYLGLUCOSAMINE-2-EPIMERASE"/>
    <property type="match status" value="1"/>
</dbReference>
<dbReference type="EC" id="5.1.3.11" evidence="3"/>
<evidence type="ECO:0000256" key="2">
    <source>
        <dbReference type="ARBA" id="ARBA00023235"/>
    </source>
</evidence>
<dbReference type="InterPro" id="IPR012341">
    <property type="entry name" value="6hp_glycosidase-like_sf"/>
</dbReference>
<reference evidence="3" key="1">
    <citation type="submission" date="2018-02" db="EMBL/GenBank/DDBJ databases">
        <authorList>
            <person name="Kim S.-K."/>
            <person name="Jung H.-I."/>
            <person name="Lee S.-W."/>
        </authorList>
    </citation>
    <scope>NUCLEOTIDE SEQUENCE</scope>
    <source>
        <strain evidence="3">SK3146</strain>
    </source>
</reference>
<proteinExistence type="inferred from homology"/>
<evidence type="ECO:0000256" key="1">
    <source>
        <dbReference type="ARBA" id="ARBA00008558"/>
    </source>
</evidence>